<keyword evidence="3" id="KW-1185">Reference proteome</keyword>
<reference evidence="3" key="1">
    <citation type="journal article" date="2015" name="Nat. Genet.">
        <title>The genome and transcriptome of the zoonotic hookworm Ancylostoma ceylanicum identify infection-specific gene families.</title>
        <authorList>
            <person name="Schwarz E.M."/>
            <person name="Hu Y."/>
            <person name="Antoshechkin I."/>
            <person name="Miller M.M."/>
            <person name="Sternberg P.W."/>
            <person name="Aroian R.V."/>
        </authorList>
    </citation>
    <scope>NUCLEOTIDE SEQUENCE</scope>
    <source>
        <strain evidence="3">HY135</strain>
    </source>
</reference>
<feature type="region of interest" description="Disordered" evidence="1">
    <location>
        <begin position="28"/>
        <end position="53"/>
    </location>
</feature>
<organism evidence="2 3">
    <name type="scientific">Ancylostoma ceylanicum</name>
    <dbReference type="NCBI Taxonomy" id="53326"/>
    <lineage>
        <taxon>Eukaryota</taxon>
        <taxon>Metazoa</taxon>
        <taxon>Ecdysozoa</taxon>
        <taxon>Nematoda</taxon>
        <taxon>Chromadorea</taxon>
        <taxon>Rhabditida</taxon>
        <taxon>Rhabditina</taxon>
        <taxon>Rhabditomorpha</taxon>
        <taxon>Strongyloidea</taxon>
        <taxon>Ancylostomatidae</taxon>
        <taxon>Ancylostomatinae</taxon>
        <taxon>Ancylostoma</taxon>
    </lineage>
</organism>
<sequence length="70" mass="7375">MGDSPGGKTLYAALREWLELLSPPNFPDGVEISSSSDGEVDGSPGPFLERSSSSESVRIFVKYFGGGYSG</sequence>
<evidence type="ECO:0000313" key="2">
    <source>
        <dbReference type="EMBL" id="EYC39445.1"/>
    </source>
</evidence>
<dbReference type="AlphaFoldDB" id="A0A016WIG9"/>
<protein>
    <submittedName>
        <fullName evidence="2">Uncharacterized protein</fullName>
    </submittedName>
</protein>
<evidence type="ECO:0000256" key="1">
    <source>
        <dbReference type="SAM" id="MobiDB-lite"/>
    </source>
</evidence>
<gene>
    <name evidence="2" type="primary">Acey_s0656.g1225</name>
    <name evidence="2" type="ORF">Y032_0656g1225</name>
</gene>
<name>A0A016WIG9_9BILA</name>
<dbReference type="Proteomes" id="UP000024635">
    <property type="component" value="Unassembled WGS sequence"/>
</dbReference>
<dbReference type="EMBL" id="JARK01000256">
    <property type="protein sequence ID" value="EYC39445.1"/>
    <property type="molecule type" value="Genomic_DNA"/>
</dbReference>
<comment type="caution">
    <text evidence="2">The sequence shown here is derived from an EMBL/GenBank/DDBJ whole genome shotgun (WGS) entry which is preliminary data.</text>
</comment>
<proteinExistence type="predicted"/>
<accession>A0A016WIG9</accession>
<evidence type="ECO:0000313" key="3">
    <source>
        <dbReference type="Proteomes" id="UP000024635"/>
    </source>
</evidence>